<comment type="caution">
    <text evidence="1">The sequence shown here is derived from an EMBL/GenBank/DDBJ whole genome shotgun (WGS) entry which is preliminary data.</text>
</comment>
<protein>
    <submittedName>
        <fullName evidence="1">Uncharacterized protein</fullName>
    </submittedName>
</protein>
<dbReference type="AlphaFoldDB" id="A0A7C3M9F2"/>
<accession>A0A7C3M9F2</accession>
<gene>
    <name evidence="1" type="ORF">ENW66_01600</name>
</gene>
<proteinExistence type="predicted"/>
<evidence type="ECO:0000313" key="1">
    <source>
        <dbReference type="EMBL" id="HFW31638.1"/>
    </source>
</evidence>
<reference evidence="1" key="1">
    <citation type="journal article" date="2020" name="mSystems">
        <title>Genome- and Community-Level Interaction Insights into Carbon Utilization and Element Cycling Functions of Hydrothermarchaeota in Hydrothermal Sediment.</title>
        <authorList>
            <person name="Zhou Z."/>
            <person name="Liu Y."/>
            <person name="Xu W."/>
            <person name="Pan J."/>
            <person name="Luo Z.H."/>
            <person name="Li M."/>
        </authorList>
    </citation>
    <scope>NUCLEOTIDE SEQUENCE [LARGE SCALE GENOMIC DNA]</scope>
    <source>
        <strain evidence="1">SpSt-87</strain>
    </source>
</reference>
<sequence>MARYFEVWVDQTKKAEVIKKLKEICEEVHEVFYDYDVIVRVSEMEEKDLLKIDGVKRVRRHYNC</sequence>
<dbReference type="EMBL" id="DTLB01000007">
    <property type="protein sequence ID" value="HFW31638.1"/>
    <property type="molecule type" value="Genomic_DNA"/>
</dbReference>
<organism evidence="1">
    <name type="scientific">Archaeoglobus fulgidus</name>
    <dbReference type="NCBI Taxonomy" id="2234"/>
    <lineage>
        <taxon>Archaea</taxon>
        <taxon>Methanobacteriati</taxon>
        <taxon>Methanobacteriota</taxon>
        <taxon>Archaeoglobi</taxon>
        <taxon>Archaeoglobales</taxon>
        <taxon>Archaeoglobaceae</taxon>
        <taxon>Archaeoglobus</taxon>
    </lineage>
</organism>
<name>A0A7C3M9F2_ARCFL</name>